<dbReference type="Proteomes" id="UP000260457">
    <property type="component" value="Chromosome"/>
</dbReference>
<reference evidence="1 2" key="1">
    <citation type="submission" date="2018-07" db="EMBL/GenBank/DDBJ databases">
        <title>The molecular basis for the intramolecular migration of carboxyl group in the catabolism of para-hydroxybenzoate via gentisate.</title>
        <authorList>
            <person name="Zhao H."/>
            <person name="Xu Y."/>
            <person name="Lin S."/>
            <person name="Spain J.C."/>
            <person name="Zhou N.-Y."/>
        </authorList>
    </citation>
    <scope>NUCLEOTIDE SEQUENCE [LARGE SCALE GENOMIC DNA]</scope>
    <source>
        <strain evidence="1 2">PHB-7a</strain>
    </source>
</reference>
<evidence type="ECO:0000313" key="2">
    <source>
        <dbReference type="Proteomes" id="UP000260457"/>
    </source>
</evidence>
<protein>
    <submittedName>
        <fullName evidence="1">Uncharacterized protein</fullName>
    </submittedName>
</protein>
<proteinExistence type="predicted"/>
<dbReference type="EMBL" id="CP030926">
    <property type="protein sequence ID" value="AXN39803.1"/>
    <property type="molecule type" value="Genomic_DNA"/>
</dbReference>
<dbReference type="GeneID" id="95399828"/>
<sequence>MTEYTNEITEIQRSIFEQTGAKTDAHYKEGEGVLFVPYMAKLVPQNVMLAVPEIQLEMMRF</sequence>
<organism evidence="1 2">
    <name type="scientific">Peribacillus butanolivorans</name>
    <dbReference type="NCBI Taxonomy" id="421767"/>
    <lineage>
        <taxon>Bacteria</taxon>
        <taxon>Bacillati</taxon>
        <taxon>Bacillota</taxon>
        <taxon>Bacilli</taxon>
        <taxon>Bacillales</taxon>
        <taxon>Bacillaceae</taxon>
        <taxon>Peribacillus</taxon>
    </lineage>
</organism>
<gene>
    <name evidence="1" type="ORF">DTO10_16505</name>
</gene>
<accession>A0ABM6XMT1</accession>
<evidence type="ECO:0000313" key="1">
    <source>
        <dbReference type="EMBL" id="AXN39803.1"/>
    </source>
</evidence>
<dbReference type="RefSeq" id="WP_116821524.1">
    <property type="nucleotide sequence ID" value="NZ_CP030926.1"/>
</dbReference>
<name>A0ABM6XMT1_9BACI</name>
<keyword evidence="2" id="KW-1185">Reference proteome</keyword>